<proteinExistence type="predicted"/>
<comment type="caution">
    <text evidence="2">The sequence shown here is derived from an EMBL/GenBank/DDBJ whole genome shotgun (WGS) entry which is preliminary data.</text>
</comment>
<feature type="region of interest" description="Disordered" evidence="1">
    <location>
        <begin position="1"/>
        <end position="41"/>
    </location>
</feature>
<evidence type="ECO:0000256" key="1">
    <source>
        <dbReference type="SAM" id="MobiDB-lite"/>
    </source>
</evidence>
<organism evidence="2 3">
    <name type="scientific">Punica granatum</name>
    <name type="common">Pomegranate</name>
    <dbReference type="NCBI Taxonomy" id="22663"/>
    <lineage>
        <taxon>Eukaryota</taxon>
        <taxon>Viridiplantae</taxon>
        <taxon>Streptophyta</taxon>
        <taxon>Embryophyta</taxon>
        <taxon>Tracheophyta</taxon>
        <taxon>Spermatophyta</taxon>
        <taxon>Magnoliopsida</taxon>
        <taxon>eudicotyledons</taxon>
        <taxon>Gunneridae</taxon>
        <taxon>Pentapetalae</taxon>
        <taxon>rosids</taxon>
        <taxon>malvids</taxon>
        <taxon>Myrtales</taxon>
        <taxon>Lythraceae</taxon>
        <taxon>Punica</taxon>
    </lineage>
</organism>
<name>A0A2I0GT00_PUNGR</name>
<dbReference type="EMBL" id="PGOL01044688">
    <property type="protein sequence ID" value="PKH69496.1"/>
    <property type="molecule type" value="Genomic_DNA"/>
</dbReference>
<protein>
    <submittedName>
        <fullName evidence="2">Uncharacterized protein</fullName>
    </submittedName>
</protein>
<reference evidence="2 3" key="1">
    <citation type="submission" date="2017-11" db="EMBL/GenBank/DDBJ databases">
        <title>De-novo sequencing of pomegranate (Punica granatum L.) genome.</title>
        <authorList>
            <person name="Akparov Z."/>
            <person name="Amiraslanov A."/>
            <person name="Hajiyeva S."/>
            <person name="Abbasov M."/>
            <person name="Kaur K."/>
            <person name="Hamwieh A."/>
            <person name="Solovyev V."/>
            <person name="Salamov A."/>
            <person name="Braich B."/>
            <person name="Kosarev P."/>
            <person name="Mahmoud A."/>
            <person name="Hajiyev E."/>
            <person name="Babayeva S."/>
            <person name="Izzatullayeva V."/>
            <person name="Mammadov A."/>
            <person name="Mammadov A."/>
            <person name="Sharifova S."/>
            <person name="Ojaghi J."/>
            <person name="Eynullazada K."/>
            <person name="Bayramov B."/>
            <person name="Abdulazimova A."/>
            <person name="Shahmuradov I."/>
        </authorList>
    </citation>
    <scope>NUCLEOTIDE SEQUENCE [LARGE SCALE GENOMIC DNA]</scope>
    <source>
        <strain evidence="3">cv. AG2017</strain>
        <tissue evidence="2">Leaf</tissue>
    </source>
</reference>
<keyword evidence="3" id="KW-1185">Reference proteome</keyword>
<evidence type="ECO:0000313" key="2">
    <source>
        <dbReference type="EMBL" id="PKH69496.1"/>
    </source>
</evidence>
<evidence type="ECO:0000313" key="3">
    <source>
        <dbReference type="Proteomes" id="UP000233551"/>
    </source>
</evidence>
<dbReference type="AlphaFoldDB" id="A0A2I0GT00"/>
<gene>
    <name evidence="2" type="ORF">CRG98_050137</name>
</gene>
<sequence>MGGGLGQHELAVGPQRSGLGCTGLLDRGRTGPQGWAGPMSASWATGRRAYSTRKARISENVGAEGEMGFRAESGFRRST</sequence>
<dbReference type="Proteomes" id="UP000233551">
    <property type="component" value="Unassembled WGS sequence"/>
</dbReference>
<accession>A0A2I0GT00</accession>